<feature type="active site" evidence="11">
    <location>
        <position position="174"/>
    </location>
</feature>
<feature type="active site" evidence="11">
    <location>
        <position position="150"/>
    </location>
</feature>
<evidence type="ECO:0000256" key="10">
    <source>
        <dbReference type="ARBA" id="ARBA00023306"/>
    </source>
</evidence>
<organism evidence="14 15">
    <name type="scientific">Chitinivorax tropicus</name>
    <dbReference type="NCBI Taxonomy" id="714531"/>
    <lineage>
        <taxon>Bacteria</taxon>
        <taxon>Pseudomonadati</taxon>
        <taxon>Pseudomonadota</taxon>
        <taxon>Betaproteobacteria</taxon>
        <taxon>Chitinivorax</taxon>
    </lineage>
</organism>
<dbReference type="InterPro" id="IPR011932">
    <property type="entry name" value="Recomb_XerD"/>
</dbReference>
<dbReference type="EMBL" id="JACHHY010000003">
    <property type="protein sequence ID" value="MBB5017389.1"/>
    <property type="molecule type" value="Genomic_DNA"/>
</dbReference>
<feature type="active site" evidence="11">
    <location>
        <position position="246"/>
    </location>
</feature>
<keyword evidence="4 11" id="KW-0963">Cytoplasm</keyword>
<keyword evidence="9 11" id="KW-0233">DNA recombination</keyword>
<accession>A0A840MJN9</accession>
<dbReference type="PROSITE" id="PS51898">
    <property type="entry name" value="TYR_RECOMBINASE"/>
    <property type="match status" value="1"/>
</dbReference>
<dbReference type="Pfam" id="PF02899">
    <property type="entry name" value="Phage_int_SAM_1"/>
    <property type="match status" value="1"/>
</dbReference>
<dbReference type="CDD" id="cd00798">
    <property type="entry name" value="INT_XerDC_C"/>
    <property type="match status" value="1"/>
</dbReference>
<dbReference type="PROSITE" id="PS51900">
    <property type="entry name" value="CB"/>
    <property type="match status" value="1"/>
</dbReference>
<dbReference type="Proteomes" id="UP000575898">
    <property type="component" value="Unassembled WGS sequence"/>
</dbReference>
<dbReference type="InterPro" id="IPR050090">
    <property type="entry name" value="Tyrosine_recombinase_XerCD"/>
</dbReference>
<evidence type="ECO:0000256" key="8">
    <source>
        <dbReference type="ARBA" id="ARBA00023125"/>
    </source>
</evidence>
<evidence type="ECO:0000256" key="2">
    <source>
        <dbReference type="ARBA" id="ARBA00010450"/>
    </source>
</evidence>
<dbReference type="InterPro" id="IPR004107">
    <property type="entry name" value="Integrase_SAM-like_N"/>
</dbReference>
<comment type="subcellular location">
    <subcellularLocation>
        <location evidence="1 11">Cytoplasm</location>
    </subcellularLocation>
</comment>
<dbReference type="Gene3D" id="1.10.443.10">
    <property type="entry name" value="Intergrase catalytic core"/>
    <property type="match status" value="1"/>
</dbReference>
<dbReference type="Gene3D" id="1.10.150.130">
    <property type="match status" value="1"/>
</dbReference>
<keyword evidence="8 11" id="KW-0238">DNA-binding</keyword>
<evidence type="ECO:0000256" key="11">
    <source>
        <dbReference type="HAMAP-Rule" id="MF_01807"/>
    </source>
</evidence>
<evidence type="ECO:0000256" key="6">
    <source>
        <dbReference type="ARBA" id="ARBA00022829"/>
    </source>
</evidence>
<feature type="domain" description="Core-binding (CB)" evidence="13">
    <location>
        <begin position="2"/>
        <end position="89"/>
    </location>
</feature>
<dbReference type="SUPFAM" id="SSF56349">
    <property type="entry name" value="DNA breaking-rejoining enzymes"/>
    <property type="match status" value="1"/>
</dbReference>
<evidence type="ECO:0000259" key="13">
    <source>
        <dbReference type="PROSITE" id="PS51900"/>
    </source>
</evidence>
<comment type="function">
    <text evidence="11">Site-specific tyrosine recombinase, which acts by catalyzing the cutting and rejoining of the recombining DNA molecules. The XerC-XerD complex is essential to convert dimers of the bacterial chromosome into monomers to permit their segregation at cell division. It also contributes to the segregational stability of plasmids.</text>
</comment>
<keyword evidence="6 11" id="KW-0159">Chromosome partition</keyword>
<gene>
    <name evidence="11" type="primary">xerD</name>
    <name evidence="14" type="ORF">HNQ59_000653</name>
</gene>
<keyword evidence="10 11" id="KW-0131">Cell cycle</keyword>
<dbReference type="InterPro" id="IPR044068">
    <property type="entry name" value="CB"/>
</dbReference>
<dbReference type="GO" id="GO:0007059">
    <property type="term" value="P:chromosome segregation"/>
    <property type="evidence" value="ECO:0007669"/>
    <property type="project" value="UniProtKB-UniRule"/>
</dbReference>
<dbReference type="NCBIfam" id="NF001399">
    <property type="entry name" value="PRK00283.1"/>
    <property type="match status" value="1"/>
</dbReference>
<protein>
    <recommendedName>
        <fullName evidence="3 11">Tyrosine recombinase XerD</fullName>
    </recommendedName>
</protein>
<feature type="active site" evidence="11">
    <location>
        <position position="249"/>
    </location>
</feature>
<evidence type="ECO:0000256" key="3">
    <source>
        <dbReference type="ARBA" id="ARBA00015810"/>
    </source>
</evidence>
<feature type="active site" evidence="11">
    <location>
        <position position="272"/>
    </location>
</feature>
<dbReference type="GO" id="GO:0003677">
    <property type="term" value="F:DNA binding"/>
    <property type="evidence" value="ECO:0007669"/>
    <property type="project" value="UniProtKB-UniRule"/>
</dbReference>
<feature type="domain" description="Tyr recombinase" evidence="12">
    <location>
        <begin position="110"/>
        <end position="294"/>
    </location>
</feature>
<evidence type="ECO:0000313" key="14">
    <source>
        <dbReference type="EMBL" id="MBB5017389.1"/>
    </source>
</evidence>
<dbReference type="AlphaFoldDB" id="A0A840MJN9"/>
<dbReference type="HAMAP" id="MF_01807">
    <property type="entry name" value="Recomb_XerD"/>
    <property type="match status" value="1"/>
</dbReference>
<evidence type="ECO:0000313" key="15">
    <source>
        <dbReference type="Proteomes" id="UP000575898"/>
    </source>
</evidence>
<comment type="subunit">
    <text evidence="11">Forms a cyclic heterotetrameric complex composed of two molecules of XerC and two molecules of XerD.</text>
</comment>
<dbReference type="GO" id="GO:0009037">
    <property type="term" value="F:tyrosine-based site-specific recombinase activity"/>
    <property type="evidence" value="ECO:0007669"/>
    <property type="project" value="UniProtKB-UniRule"/>
</dbReference>
<sequence>MKDEPYFLDDFIDSLLMEEGLSSNTLQAYRRDLTLFLKWVQTHGKQDLMSAADEDLEAYVVYLNSVKHAKPSSVARFVSSAKRFYRYCVQHGRITCDPTLRIGAPVNPRALPDVLSEQQVDALLSAPDVSDVLGLRDKAMFEVMYATGLRVSELVGLQLAHVSLNEGTVITVGKGDKPRLVPLGEEAIHWVQCYLADARGLLVTPGGAPALFLTVRGGAMTRQMFWVLVKRYANIAGIAPRLISPHTIRHAFATHLLNHGADLRVVQMLLGHADISTTQIYTHVAKERLKLLHAQHHPRG</sequence>
<dbReference type="PANTHER" id="PTHR30349">
    <property type="entry name" value="PHAGE INTEGRASE-RELATED"/>
    <property type="match status" value="1"/>
</dbReference>
<keyword evidence="15" id="KW-1185">Reference proteome</keyword>
<dbReference type="GO" id="GO:0051301">
    <property type="term" value="P:cell division"/>
    <property type="evidence" value="ECO:0007669"/>
    <property type="project" value="UniProtKB-KW"/>
</dbReference>
<dbReference type="Pfam" id="PF00589">
    <property type="entry name" value="Phage_integrase"/>
    <property type="match status" value="1"/>
</dbReference>
<evidence type="ECO:0000259" key="12">
    <source>
        <dbReference type="PROSITE" id="PS51898"/>
    </source>
</evidence>
<dbReference type="NCBIfam" id="TIGR02225">
    <property type="entry name" value="recomb_XerD"/>
    <property type="match status" value="1"/>
</dbReference>
<comment type="similarity">
    <text evidence="2 11">Belongs to the 'phage' integrase family. XerD subfamily.</text>
</comment>
<evidence type="ECO:0000256" key="5">
    <source>
        <dbReference type="ARBA" id="ARBA00022618"/>
    </source>
</evidence>
<dbReference type="InterPro" id="IPR010998">
    <property type="entry name" value="Integrase_recombinase_N"/>
</dbReference>
<evidence type="ECO:0000256" key="4">
    <source>
        <dbReference type="ARBA" id="ARBA00022490"/>
    </source>
</evidence>
<proteinExistence type="inferred from homology"/>
<dbReference type="HAMAP" id="MF_01808">
    <property type="entry name" value="Recomb_XerC_XerD"/>
    <property type="match status" value="1"/>
</dbReference>
<dbReference type="GO" id="GO:0006313">
    <property type="term" value="P:DNA transposition"/>
    <property type="evidence" value="ECO:0007669"/>
    <property type="project" value="UniProtKB-UniRule"/>
</dbReference>
<dbReference type="InterPro" id="IPR023009">
    <property type="entry name" value="Tyrosine_recombinase_XerC/XerD"/>
</dbReference>
<keyword evidence="5 11" id="KW-0132">Cell division</keyword>
<dbReference type="PANTHER" id="PTHR30349:SF90">
    <property type="entry name" value="TYROSINE RECOMBINASE XERD"/>
    <property type="match status" value="1"/>
</dbReference>
<evidence type="ECO:0000256" key="1">
    <source>
        <dbReference type="ARBA" id="ARBA00004496"/>
    </source>
</evidence>
<keyword evidence="7 11" id="KW-0229">DNA integration</keyword>
<feature type="active site" description="O-(3'-phospho-DNA)-tyrosine intermediate" evidence="11">
    <location>
        <position position="281"/>
    </location>
</feature>
<name>A0A840MJN9_9PROT</name>
<dbReference type="InterPro" id="IPR002104">
    <property type="entry name" value="Integrase_catalytic"/>
</dbReference>
<dbReference type="InterPro" id="IPR013762">
    <property type="entry name" value="Integrase-like_cat_sf"/>
</dbReference>
<dbReference type="RefSeq" id="WP_184035089.1">
    <property type="nucleotide sequence ID" value="NZ_JACHHY010000003.1"/>
</dbReference>
<dbReference type="InterPro" id="IPR011010">
    <property type="entry name" value="DNA_brk_join_enz"/>
</dbReference>
<evidence type="ECO:0000256" key="9">
    <source>
        <dbReference type="ARBA" id="ARBA00023172"/>
    </source>
</evidence>
<dbReference type="SUPFAM" id="SSF47823">
    <property type="entry name" value="lambda integrase-like, N-terminal domain"/>
    <property type="match status" value="1"/>
</dbReference>
<reference evidence="14 15" key="1">
    <citation type="submission" date="2020-08" db="EMBL/GenBank/DDBJ databases">
        <title>Genomic Encyclopedia of Type Strains, Phase IV (KMG-IV): sequencing the most valuable type-strain genomes for metagenomic binning, comparative biology and taxonomic classification.</title>
        <authorList>
            <person name="Goeker M."/>
        </authorList>
    </citation>
    <scope>NUCLEOTIDE SEQUENCE [LARGE SCALE GENOMIC DNA]</scope>
    <source>
        <strain evidence="14 15">DSM 27165</strain>
    </source>
</reference>
<dbReference type="GO" id="GO:0005737">
    <property type="term" value="C:cytoplasm"/>
    <property type="evidence" value="ECO:0007669"/>
    <property type="project" value="UniProtKB-SubCell"/>
</dbReference>
<evidence type="ECO:0000256" key="7">
    <source>
        <dbReference type="ARBA" id="ARBA00022908"/>
    </source>
</evidence>
<comment type="caution">
    <text evidence="14">The sequence shown here is derived from an EMBL/GenBank/DDBJ whole genome shotgun (WGS) entry which is preliminary data.</text>
</comment>